<dbReference type="Gene3D" id="1.20.59.20">
    <property type="match status" value="1"/>
</dbReference>
<evidence type="ECO:0000313" key="11">
    <source>
        <dbReference type="EMBL" id="QRV02415.1"/>
    </source>
</evidence>
<dbReference type="Pfam" id="PF09179">
    <property type="entry name" value="TilS"/>
    <property type="match status" value="1"/>
</dbReference>
<evidence type="ECO:0000256" key="5">
    <source>
        <dbReference type="ARBA" id="ARBA00022840"/>
    </source>
</evidence>
<dbReference type="PANTHER" id="PTHR43033:SF1">
    <property type="entry name" value="TRNA(ILE)-LYSIDINE SYNTHASE-RELATED"/>
    <property type="match status" value="1"/>
</dbReference>
<dbReference type="HAMAP" id="MF_01161">
    <property type="entry name" value="tRNA_Ile_lys_synt"/>
    <property type="match status" value="1"/>
</dbReference>
<dbReference type="InterPro" id="IPR014729">
    <property type="entry name" value="Rossmann-like_a/b/a_fold"/>
</dbReference>
<dbReference type="EC" id="6.3.4.19" evidence="7"/>
<accession>A0ABX7II48</accession>
<comment type="similarity">
    <text evidence="7">Belongs to the tRNA(Ile)-lysidine synthase family.</text>
</comment>
<reference evidence="11 12" key="1">
    <citation type="submission" date="2021-02" db="EMBL/GenBank/DDBJ databases">
        <title>Complete Genome Sequence of Arcanobacterium phocisimile strain DSM 26142T from a harbour seal.</title>
        <authorList>
            <person name="Borowiak M."/>
            <person name="Alssahen M."/>
            <person name="Malorny B."/>
            <person name="Laemmler C."/>
            <person name="Siebert U."/>
            <person name="Ploetz M."/>
            <person name="Abdulmawjood A."/>
        </authorList>
    </citation>
    <scope>NUCLEOTIDE SEQUENCE [LARGE SCALE GENOMIC DNA]</scope>
    <source>
        <strain evidence="11 12">DSM 26142</strain>
    </source>
</reference>
<evidence type="ECO:0000259" key="10">
    <source>
        <dbReference type="Pfam" id="PF09179"/>
    </source>
</evidence>
<keyword evidence="2 7" id="KW-0436">Ligase</keyword>
<dbReference type="InterPro" id="IPR011063">
    <property type="entry name" value="TilS/TtcA_N"/>
</dbReference>
<dbReference type="CDD" id="cd01992">
    <property type="entry name" value="TilS_N"/>
    <property type="match status" value="1"/>
</dbReference>
<feature type="domain" description="tRNA(Ile)-lysidine/2-thiocytidine synthase N-terminal" evidence="9">
    <location>
        <begin position="28"/>
        <end position="201"/>
    </location>
</feature>
<feature type="region of interest" description="Disordered" evidence="8">
    <location>
        <begin position="345"/>
        <end position="366"/>
    </location>
</feature>
<dbReference type="SUPFAM" id="SSF52402">
    <property type="entry name" value="Adenine nucleotide alpha hydrolases-like"/>
    <property type="match status" value="1"/>
</dbReference>
<organism evidence="11 12">
    <name type="scientific">Arcanobacterium phocisimile</name>
    <dbReference type="NCBI Taxonomy" id="1302235"/>
    <lineage>
        <taxon>Bacteria</taxon>
        <taxon>Bacillati</taxon>
        <taxon>Actinomycetota</taxon>
        <taxon>Actinomycetes</taxon>
        <taxon>Actinomycetales</taxon>
        <taxon>Actinomycetaceae</taxon>
        <taxon>Arcanobacterium</taxon>
    </lineage>
</organism>
<comment type="subcellular location">
    <subcellularLocation>
        <location evidence="7">Cytoplasm</location>
    </subcellularLocation>
</comment>
<evidence type="ECO:0000313" key="12">
    <source>
        <dbReference type="Proteomes" id="UP000602653"/>
    </source>
</evidence>
<dbReference type="InterPro" id="IPR012795">
    <property type="entry name" value="tRNA_Ile_lys_synt_N"/>
</dbReference>
<dbReference type="Proteomes" id="UP000602653">
    <property type="component" value="Chromosome"/>
</dbReference>
<keyword evidence="4 7" id="KW-0547">Nucleotide-binding</keyword>
<evidence type="ECO:0000256" key="6">
    <source>
        <dbReference type="ARBA" id="ARBA00048539"/>
    </source>
</evidence>
<comment type="function">
    <text evidence="7">Ligates lysine onto the cytidine present at position 34 of the AUA codon-specific tRNA(Ile) that contains the anticodon CAU, in an ATP-dependent manner. Cytidine is converted to lysidine, thus changing the amino acid specificity of the tRNA from methionine to isoleucine.</text>
</comment>
<dbReference type="InterPro" id="IPR012094">
    <property type="entry name" value="tRNA_Ile_lys_synt"/>
</dbReference>
<proteinExistence type="inferred from homology"/>
<feature type="domain" description="tRNA(Ile)-lysidine synthase substrate-binding" evidence="10">
    <location>
        <begin position="275"/>
        <end position="339"/>
    </location>
</feature>
<gene>
    <name evidence="7 11" type="primary">tilS</name>
    <name evidence="11" type="ORF">JTE88_01245</name>
</gene>
<dbReference type="Pfam" id="PF01171">
    <property type="entry name" value="ATP_bind_3"/>
    <property type="match status" value="1"/>
</dbReference>
<evidence type="ECO:0000259" key="9">
    <source>
        <dbReference type="Pfam" id="PF01171"/>
    </source>
</evidence>
<evidence type="ECO:0000256" key="4">
    <source>
        <dbReference type="ARBA" id="ARBA00022741"/>
    </source>
</evidence>
<keyword evidence="3 7" id="KW-0819">tRNA processing</keyword>
<name>A0ABX7II48_9ACTO</name>
<dbReference type="InterPro" id="IPR015262">
    <property type="entry name" value="tRNA_Ile_lys_synt_subst-bd"/>
</dbReference>
<keyword evidence="5 7" id="KW-0067">ATP-binding</keyword>
<evidence type="ECO:0000256" key="7">
    <source>
        <dbReference type="HAMAP-Rule" id="MF_01161"/>
    </source>
</evidence>
<keyword evidence="12" id="KW-1185">Reference proteome</keyword>
<evidence type="ECO:0000256" key="2">
    <source>
        <dbReference type="ARBA" id="ARBA00022598"/>
    </source>
</evidence>
<dbReference type="SUPFAM" id="SSF82829">
    <property type="entry name" value="MesJ substrate recognition domain-like"/>
    <property type="match status" value="1"/>
</dbReference>
<evidence type="ECO:0000256" key="1">
    <source>
        <dbReference type="ARBA" id="ARBA00022490"/>
    </source>
</evidence>
<evidence type="ECO:0000256" key="3">
    <source>
        <dbReference type="ARBA" id="ARBA00022694"/>
    </source>
</evidence>
<dbReference type="Gene3D" id="3.40.50.620">
    <property type="entry name" value="HUPs"/>
    <property type="match status" value="1"/>
</dbReference>
<dbReference type="EMBL" id="CP070228">
    <property type="protein sequence ID" value="QRV02415.1"/>
    <property type="molecule type" value="Genomic_DNA"/>
</dbReference>
<sequence length="366" mass="39834">MSGPHHVVNISRLALRQALADHNDDVPVVVAVSGGSDSMAVAITLAFIAPKLGLTARAVCVDHGIRPESAAEAQTVRERLAKFGIDVDIVRIDVTGNAGPEGNARQGRYAAIAEYARKLGTTKQPATVLLGHTQNDQAETVLLGFSRGSGAQSIAGMPAAGELPLYPDVPMIRPFLEFSREDLRIICQEYDVEWINDPSNELGGPWKTADGLDLRRTAVRHRVVPELEASLGPGTVPAIARTAQLLQEDNKALAYYARRELAQAIIARDPVTIACDQLSQAPQAVRRRALKYAVKESGVRSGELVYWHIAGLDKLLTERKNNRGIDLPGVRAWREHNQLMFLPGKQSRHGSRSISKSAEYLPLEDS</sequence>
<feature type="binding site" evidence="7">
    <location>
        <begin position="33"/>
        <end position="38"/>
    </location>
    <ligand>
        <name>ATP</name>
        <dbReference type="ChEBI" id="CHEBI:30616"/>
    </ligand>
</feature>
<protein>
    <recommendedName>
        <fullName evidence="7">tRNA(Ile)-lysidine synthase</fullName>
        <ecNumber evidence="7">6.3.4.19</ecNumber>
    </recommendedName>
    <alternativeName>
        <fullName evidence="7">tRNA(Ile)-2-lysyl-cytidine synthase</fullName>
    </alternativeName>
    <alternativeName>
        <fullName evidence="7">tRNA(Ile)-lysidine synthetase</fullName>
    </alternativeName>
</protein>
<keyword evidence="1 7" id="KW-0963">Cytoplasm</keyword>
<evidence type="ECO:0000256" key="8">
    <source>
        <dbReference type="SAM" id="MobiDB-lite"/>
    </source>
</evidence>
<dbReference type="PANTHER" id="PTHR43033">
    <property type="entry name" value="TRNA(ILE)-LYSIDINE SYNTHASE-RELATED"/>
    <property type="match status" value="1"/>
</dbReference>
<dbReference type="NCBIfam" id="TIGR02432">
    <property type="entry name" value="lysidine_TilS_N"/>
    <property type="match status" value="1"/>
</dbReference>
<comment type="domain">
    <text evidence="7">The N-terminal region contains the highly conserved SGGXDS motif, predicted to be a P-loop motif involved in ATP binding.</text>
</comment>
<dbReference type="RefSeq" id="WP_204424855.1">
    <property type="nucleotide sequence ID" value="NZ_CP070228.1"/>
</dbReference>
<comment type="catalytic activity">
    <reaction evidence="6 7">
        <text>cytidine(34) in tRNA(Ile2) + L-lysine + ATP = lysidine(34) in tRNA(Ile2) + AMP + diphosphate + H(+)</text>
        <dbReference type="Rhea" id="RHEA:43744"/>
        <dbReference type="Rhea" id="RHEA-COMP:10625"/>
        <dbReference type="Rhea" id="RHEA-COMP:10670"/>
        <dbReference type="ChEBI" id="CHEBI:15378"/>
        <dbReference type="ChEBI" id="CHEBI:30616"/>
        <dbReference type="ChEBI" id="CHEBI:32551"/>
        <dbReference type="ChEBI" id="CHEBI:33019"/>
        <dbReference type="ChEBI" id="CHEBI:82748"/>
        <dbReference type="ChEBI" id="CHEBI:83665"/>
        <dbReference type="ChEBI" id="CHEBI:456215"/>
        <dbReference type="EC" id="6.3.4.19"/>
    </reaction>
</comment>
<dbReference type="GO" id="GO:0032267">
    <property type="term" value="F:tRNA(Ile)-lysidine synthase activity"/>
    <property type="evidence" value="ECO:0007669"/>
    <property type="project" value="UniProtKB-EC"/>
</dbReference>